<dbReference type="InterPro" id="IPR036388">
    <property type="entry name" value="WH-like_DNA-bd_sf"/>
</dbReference>
<dbReference type="OrthoDB" id="6435786at2759"/>
<dbReference type="InterPro" id="IPR036390">
    <property type="entry name" value="WH_DNA-bd_sf"/>
</dbReference>
<dbReference type="AlphaFoldDB" id="A0A8X6PKB8"/>
<dbReference type="Proteomes" id="UP000887013">
    <property type="component" value="Unassembled WGS sequence"/>
</dbReference>
<evidence type="ECO:0000256" key="1">
    <source>
        <dbReference type="SAM" id="MobiDB-lite"/>
    </source>
</evidence>
<dbReference type="PROSITE" id="PS51507">
    <property type="entry name" value="IRF_2"/>
    <property type="match status" value="1"/>
</dbReference>
<evidence type="ECO:0000256" key="2">
    <source>
        <dbReference type="SAM" id="SignalP"/>
    </source>
</evidence>
<gene>
    <name evidence="5" type="primary">NCL1_04772</name>
    <name evidence="4" type="ORF">NPIL_631891</name>
    <name evidence="5" type="ORF">NPIL_84261</name>
</gene>
<feature type="region of interest" description="Disordered" evidence="1">
    <location>
        <begin position="280"/>
        <end position="306"/>
    </location>
</feature>
<feature type="compositionally biased region" description="Basic and acidic residues" evidence="1">
    <location>
        <begin position="219"/>
        <end position="228"/>
    </location>
</feature>
<evidence type="ECO:0000259" key="3">
    <source>
        <dbReference type="PROSITE" id="PS51507"/>
    </source>
</evidence>
<dbReference type="GO" id="GO:0000976">
    <property type="term" value="F:transcription cis-regulatory region binding"/>
    <property type="evidence" value="ECO:0007669"/>
    <property type="project" value="InterPro"/>
</dbReference>
<dbReference type="EMBL" id="BMAW01092753">
    <property type="protein sequence ID" value="GFS56801.1"/>
    <property type="molecule type" value="Genomic_DNA"/>
</dbReference>
<reference evidence="5" key="1">
    <citation type="submission" date="2020-08" db="EMBL/GenBank/DDBJ databases">
        <title>Multicomponent nature underlies the extraordinary mechanical properties of spider dragline silk.</title>
        <authorList>
            <person name="Kono N."/>
            <person name="Nakamura H."/>
            <person name="Mori M."/>
            <person name="Yoshida Y."/>
            <person name="Ohtoshi R."/>
            <person name="Malay A.D."/>
            <person name="Moran D.A.P."/>
            <person name="Tomita M."/>
            <person name="Numata K."/>
            <person name="Arakawa K."/>
        </authorList>
    </citation>
    <scope>NUCLEOTIDE SEQUENCE</scope>
</reference>
<feature type="signal peptide" evidence="2">
    <location>
        <begin position="1"/>
        <end position="16"/>
    </location>
</feature>
<keyword evidence="2" id="KW-0732">Signal</keyword>
<organism evidence="5 6">
    <name type="scientific">Nephila pilipes</name>
    <name type="common">Giant wood spider</name>
    <name type="synonym">Nephila maculata</name>
    <dbReference type="NCBI Taxonomy" id="299642"/>
    <lineage>
        <taxon>Eukaryota</taxon>
        <taxon>Metazoa</taxon>
        <taxon>Ecdysozoa</taxon>
        <taxon>Arthropoda</taxon>
        <taxon>Chelicerata</taxon>
        <taxon>Arachnida</taxon>
        <taxon>Araneae</taxon>
        <taxon>Araneomorphae</taxon>
        <taxon>Entelegynae</taxon>
        <taxon>Araneoidea</taxon>
        <taxon>Nephilidae</taxon>
        <taxon>Nephila</taxon>
    </lineage>
</organism>
<feature type="domain" description="IRF tryptophan pentad repeat" evidence="3">
    <location>
        <begin position="3"/>
        <end position="108"/>
    </location>
</feature>
<feature type="chain" id="PRO_5036658706" description="IRF tryptophan pentad repeat domain-containing protein" evidence="2">
    <location>
        <begin position="17"/>
        <end position="585"/>
    </location>
</feature>
<evidence type="ECO:0000313" key="5">
    <source>
        <dbReference type="EMBL" id="GFT72858.1"/>
    </source>
</evidence>
<dbReference type="Gene3D" id="1.10.10.10">
    <property type="entry name" value="Winged helix-like DNA-binding domain superfamily/Winged helix DNA-binding domain"/>
    <property type="match status" value="1"/>
</dbReference>
<dbReference type="Pfam" id="PF00605">
    <property type="entry name" value="IRF"/>
    <property type="match status" value="1"/>
</dbReference>
<keyword evidence="6" id="KW-1185">Reference proteome</keyword>
<feature type="region of interest" description="Disordered" evidence="1">
    <location>
        <begin position="196"/>
        <end position="266"/>
    </location>
</feature>
<accession>A0A8X6PKB8</accession>
<sequence length="585" mass="67471">MAKVLIILWIVIHCDRKTFKGMRWHNRADGIFWLYWRHQSSRSCRENSRESAAYYEYYRAWAKHKNNMKRKQPRDLKAAFRNALEKKAELERVTHLDTKDQIFWRIKNFSSFHYDPKQAFEEFQKPEKGSAGRGKKETCPLQKYSTQNNNEFSVNFGASTSSSCEEFSSFHYNSAQPFEEKQIKSTSNRGRKGAFFSQKHSVQNNNEFPINFEASTSNSREEFPYERKRAPKTTAKTRSQPGRRTWSKRKKSPPSETITNSSQSTYYQSAENAISLEYERSNNNSPLPSFETLRINDSDGTSWNESLRNSISDTELHPQQFSNSSFHEKSDEDLWTPQFLFNADRYTPPQHSSDIMGAQTEIMDFYAPSPQIPANSYPFQPTPPQQNTDILFDTCNTELTKLGTKSTEHSSHHTHSYPFKYSYPFLQSETVNRQLLSNNSHISSLTSSYSVPGPTTLSRCSNLPDSQTTKLNSISRNTYPLECSQYSSPAFYQTSSFHHEPYSCSSSLENAANSCFSFLETPPRESFSDEKFTEVKTLHPHRDIFNNDQSVTSEMANEIIDNLSNSEIENILECVNKILDSNGCL</sequence>
<dbReference type="InterPro" id="IPR001346">
    <property type="entry name" value="Interferon_reg_fact_DNA-bd_dom"/>
</dbReference>
<comment type="caution">
    <text evidence="5">The sequence shown here is derived from an EMBL/GenBank/DDBJ whole genome shotgun (WGS) entry which is preliminary data.</text>
</comment>
<proteinExistence type="predicted"/>
<evidence type="ECO:0000313" key="6">
    <source>
        <dbReference type="Proteomes" id="UP000887013"/>
    </source>
</evidence>
<dbReference type="SUPFAM" id="SSF46785">
    <property type="entry name" value="Winged helix' DNA-binding domain"/>
    <property type="match status" value="1"/>
</dbReference>
<feature type="compositionally biased region" description="Polar residues" evidence="1">
    <location>
        <begin position="254"/>
        <end position="266"/>
    </location>
</feature>
<feature type="compositionally biased region" description="Polar residues" evidence="1">
    <location>
        <begin position="198"/>
        <end position="218"/>
    </location>
</feature>
<protein>
    <recommendedName>
        <fullName evidence="3">IRF tryptophan pentad repeat domain-containing protein</fullName>
    </recommendedName>
</protein>
<name>A0A8X6PKB8_NEPPI</name>
<dbReference type="EMBL" id="BMAW01021443">
    <property type="protein sequence ID" value="GFT72858.1"/>
    <property type="molecule type" value="Genomic_DNA"/>
</dbReference>
<evidence type="ECO:0000313" key="4">
    <source>
        <dbReference type="EMBL" id="GFS56801.1"/>
    </source>
</evidence>